<evidence type="ECO:0000313" key="4">
    <source>
        <dbReference type="Proteomes" id="UP000282800"/>
    </source>
</evidence>
<sequence length="220" mass="23603">MRLPGGFRWIAGFFDSKKIGYESVAWSFSGAVGGAGAILLAGSLILRDLKRIDASYAGEAQNEASAIQRAEQAEAEAADLNQRLINAETAYKALQQESRFSYDAWASAQAESSHASVELAATKTELDSLCQHSPSPHAIDQAGVSPGGLTFPYATKELDAMRAAVAKYWEGYTAEKRQPTQVEIQMELCKLLGLELANGEAPRKVKALASAIKPVDLPDV</sequence>
<comment type="caution">
    <text evidence="3">The sequence shown here is derived from an EMBL/GenBank/DDBJ whole genome shotgun (WGS) entry which is preliminary data.</text>
</comment>
<evidence type="ECO:0000313" key="3">
    <source>
        <dbReference type="EMBL" id="RYJ64372.1"/>
    </source>
</evidence>
<evidence type="ECO:0000256" key="2">
    <source>
        <dbReference type="SAM" id="Phobius"/>
    </source>
</evidence>
<evidence type="ECO:0000256" key="1">
    <source>
        <dbReference type="SAM" id="Coils"/>
    </source>
</evidence>
<dbReference type="AlphaFoldDB" id="A0A482UK59"/>
<keyword evidence="2" id="KW-0472">Membrane</keyword>
<proteinExistence type="predicted"/>
<keyword evidence="2" id="KW-1133">Transmembrane helix</keyword>
<reference evidence="3 4" key="1">
    <citation type="submission" date="2019-01" db="EMBL/GenBank/DDBJ databases">
        <title>High-quality draft genome of. Pseudomonas songnenensis str. L103, a full-fledged denitrifier isolated from 100 meters deep aquifer in a heavily nitrogen fertilized agricultural area.</title>
        <authorList>
            <person name="Liu M."/>
            <person name="Liu B."/>
        </authorList>
    </citation>
    <scope>NUCLEOTIDE SEQUENCE [LARGE SCALE GENOMIC DNA]</scope>
    <source>
        <strain evidence="3 4">L103</strain>
    </source>
</reference>
<gene>
    <name evidence="3" type="ORF">EJA06_003725</name>
</gene>
<feature type="coiled-coil region" evidence="1">
    <location>
        <begin position="63"/>
        <end position="97"/>
    </location>
</feature>
<feature type="transmembrane region" description="Helical" evidence="2">
    <location>
        <begin position="24"/>
        <end position="46"/>
    </location>
</feature>
<protein>
    <submittedName>
        <fullName evidence="3">Uncharacterized protein</fullName>
    </submittedName>
</protein>
<dbReference type="Proteomes" id="UP000282800">
    <property type="component" value="Unassembled WGS sequence"/>
</dbReference>
<keyword evidence="2" id="KW-0812">Transmembrane</keyword>
<name>A0A482UK59_9PSED</name>
<keyword evidence="1" id="KW-0175">Coiled coil</keyword>
<accession>A0A482UK59</accession>
<dbReference type="EMBL" id="RWYU02000001">
    <property type="protein sequence ID" value="RYJ64372.1"/>
    <property type="molecule type" value="Genomic_DNA"/>
</dbReference>
<organism evidence="3 4">
    <name type="scientific">Pseudomonas songnenensis</name>
    <dbReference type="NCBI Taxonomy" id="1176259"/>
    <lineage>
        <taxon>Bacteria</taxon>
        <taxon>Pseudomonadati</taxon>
        <taxon>Pseudomonadota</taxon>
        <taxon>Gammaproteobacteria</taxon>
        <taxon>Pseudomonadales</taxon>
        <taxon>Pseudomonadaceae</taxon>
        <taxon>Pseudomonas</taxon>
    </lineage>
</organism>